<evidence type="ECO:0000259" key="5">
    <source>
        <dbReference type="PROSITE" id="PS00036"/>
    </source>
</evidence>
<organism evidence="6 7">
    <name type="scientific">Talaromyces rugulosus</name>
    <name type="common">Penicillium rugulosum</name>
    <dbReference type="NCBI Taxonomy" id="121627"/>
    <lineage>
        <taxon>Eukaryota</taxon>
        <taxon>Fungi</taxon>
        <taxon>Dikarya</taxon>
        <taxon>Ascomycota</taxon>
        <taxon>Pezizomycotina</taxon>
        <taxon>Eurotiomycetes</taxon>
        <taxon>Eurotiomycetidae</taxon>
        <taxon>Eurotiales</taxon>
        <taxon>Trichocomaceae</taxon>
        <taxon>Talaromyces</taxon>
        <taxon>Talaromyces sect. Islandici</taxon>
    </lineage>
</organism>
<feature type="repeat" description="ANK" evidence="3">
    <location>
        <begin position="231"/>
        <end position="263"/>
    </location>
</feature>
<dbReference type="Pfam" id="PF12796">
    <property type="entry name" value="Ank_2"/>
    <property type="match status" value="2"/>
</dbReference>
<evidence type="ECO:0000256" key="1">
    <source>
        <dbReference type="ARBA" id="ARBA00022737"/>
    </source>
</evidence>
<dbReference type="SUPFAM" id="SSF48403">
    <property type="entry name" value="Ankyrin repeat"/>
    <property type="match status" value="1"/>
</dbReference>
<keyword evidence="1" id="KW-0677">Repeat</keyword>
<accession>A0A7H8RG12</accession>
<dbReference type="GO" id="GO:0003700">
    <property type="term" value="F:DNA-binding transcription factor activity"/>
    <property type="evidence" value="ECO:0007669"/>
    <property type="project" value="InterPro"/>
</dbReference>
<dbReference type="SMART" id="SM00248">
    <property type="entry name" value="ANK"/>
    <property type="match status" value="4"/>
</dbReference>
<dbReference type="PROSITE" id="PS50297">
    <property type="entry name" value="ANK_REP_REGION"/>
    <property type="match status" value="2"/>
</dbReference>
<dbReference type="Proteomes" id="UP000509510">
    <property type="component" value="Chromosome VI"/>
</dbReference>
<dbReference type="InterPro" id="IPR046347">
    <property type="entry name" value="bZIP_sf"/>
</dbReference>
<keyword evidence="7" id="KW-1185">Reference proteome</keyword>
<dbReference type="SUPFAM" id="SSF57959">
    <property type="entry name" value="Leucine zipper domain"/>
    <property type="match status" value="1"/>
</dbReference>
<dbReference type="InterPro" id="IPR002110">
    <property type="entry name" value="Ankyrin_rpt"/>
</dbReference>
<evidence type="ECO:0000256" key="4">
    <source>
        <dbReference type="SAM" id="MobiDB-lite"/>
    </source>
</evidence>
<feature type="repeat" description="ANK" evidence="3">
    <location>
        <begin position="201"/>
        <end position="230"/>
    </location>
</feature>
<evidence type="ECO:0000313" key="6">
    <source>
        <dbReference type="EMBL" id="QKX64485.1"/>
    </source>
</evidence>
<evidence type="ECO:0000256" key="2">
    <source>
        <dbReference type="ARBA" id="ARBA00023043"/>
    </source>
</evidence>
<feature type="region of interest" description="Disordered" evidence="4">
    <location>
        <begin position="1"/>
        <end position="55"/>
    </location>
</feature>
<dbReference type="PANTHER" id="PTHR24198">
    <property type="entry name" value="ANKYRIN REPEAT AND PROTEIN KINASE DOMAIN-CONTAINING PROTEIN"/>
    <property type="match status" value="1"/>
</dbReference>
<dbReference type="KEGG" id="trg:TRUGW13939_11660"/>
<keyword evidence="2 3" id="KW-0040">ANK repeat</keyword>
<proteinExistence type="predicted"/>
<evidence type="ECO:0000313" key="7">
    <source>
        <dbReference type="Proteomes" id="UP000509510"/>
    </source>
</evidence>
<dbReference type="PANTHER" id="PTHR24198:SF165">
    <property type="entry name" value="ANKYRIN REPEAT-CONTAINING PROTEIN-RELATED"/>
    <property type="match status" value="1"/>
</dbReference>
<gene>
    <name evidence="6" type="ORF">TRUGW13939_11660</name>
</gene>
<dbReference type="Gene3D" id="1.20.5.170">
    <property type="match status" value="1"/>
</dbReference>
<dbReference type="InterPro" id="IPR004827">
    <property type="entry name" value="bZIP"/>
</dbReference>
<reference evidence="7" key="1">
    <citation type="submission" date="2020-06" db="EMBL/GenBank/DDBJ databases">
        <title>A chromosome-scale genome assembly of Talaromyces rugulosus W13939.</title>
        <authorList>
            <person name="Wang B."/>
            <person name="Guo L."/>
            <person name="Ye K."/>
            <person name="Wang L."/>
        </authorList>
    </citation>
    <scope>NUCLEOTIDE SEQUENCE [LARGE SCALE GENOMIC DNA]</scope>
    <source>
        <strain evidence="7">W13939</strain>
    </source>
</reference>
<feature type="compositionally biased region" description="Basic and acidic residues" evidence="4">
    <location>
        <begin position="1"/>
        <end position="14"/>
    </location>
</feature>
<feature type="domain" description="BZIP" evidence="5">
    <location>
        <begin position="12"/>
        <end position="27"/>
    </location>
</feature>
<dbReference type="OrthoDB" id="366390at2759"/>
<feature type="compositionally biased region" description="Basic and acidic residues" evidence="4">
    <location>
        <begin position="151"/>
        <end position="163"/>
    </location>
</feature>
<dbReference type="PROSITE" id="PS50088">
    <property type="entry name" value="ANK_REPEAT"/>
    <property type="match status" value="2"/>
</dbReference>
<dbReference type="EMBL" id="CP055903">
    <property type="protein sequence ID" value="QKX64485.1"/>
    <property type="molecule type" value="Genomic_DNA"/>
</dbReference>
<protein>
    <recommendedName>
        <fullName evidence="5">BZIP domain-containing protein</fullName>
    </recommendedName>
</protein>
<evidence type="ECO:0000256" key="3">
    <source>
        <dbReference type="PROSITE-ProRule" id="PRU00023"/>
    </source>
</evidence>
<feature type="region of interest" description="Disordered" evidence="4">
    <location>
        <begin position="141"/>
        <end position="198"/>
    </location>
</feature>
<dbReference type="AlphaFoldDB" id="A0A7H8RG12"/>
<dbReference type="PROSITE" id="PS00036">
    <property type="entry name" value="BZIP_BASIC"/>
    <property type="match status" value="1"/>
</dbReference>
<sequence>MKSRKDKDYIDRRRVQNRMAQRRFRQRQAQVKELAETEPQNQPTTPSPPNSSNIHVEQDVDTSINATSSVEVGASIADMSTKTSTALNSLPKAYGFGVTCLLSRNNGLLGVLDRTNMHNVKFSSSSEVDFNFTSSVSVPFSAGGRGFPENGDTRKSESLEAADRSLPTSCIDEPMASSPSISRHAEKEKNADPNSASGFLTPLHIAAKNGNERIVRMLLQHNVDCDEPDSEGLTALIHATISGHEDAVSVLLAHGAQIGPVDGHYKSALHWAVLHRRVSILRALLKHCANDQSLIDGCDSEGMTPLLKAIDIDFEAGVELLLHGGANAHYKMKKSLVQ</sequence>
<dbReference type="InterPro" id="IPR036770">
    <property type="entry name" value="Ankyrin_rpt-contain_sf"/>
</dbReference>
<dbReference type="GeneID" id="55999137"/>
<dbReference type="Gene3D" id="1.25.40.20">
    <property type="entry name" value="Ankyrin repeat-containing domain"/>
    <property type="match status" value="1"/>
</dbReference>
<dbReference type="RefSeq" id="XP_035350658.1">
    <property type="nucleotide sequence ID" value="XM_035494765.1"/>
</dbReference>
<name>A0A7H8RG12_TALRU</name>